<feature type="signal peptide" evidence="1">
    <location>
        <begin position="1"/>
        <end position="21"/>
    </location>
</feature>
<dbReference type="eggNOG" id="ENOG502TI53">
    <property type="taxonomic scope" value="Eukaryota"/>
</dbReference>
<reference evidence="3" key="1">
    <citation type="submission" date="2011-07" db="EMBL/GenBank/DDBJ databases">
        <authorList>
            <consortium name="Caenorhabditis brenneri Sequencing and Analysis Consortium"/>
            <person name="Wilson R.K."/>
        </authorList>
    </citation>
    <scope>NUCLEOTIDE SEQUENCE [LARGE SCALE GENOMIC DNA]</scope>
    <source>
        <strain evidence="3">PB2801</strain>
    </source>
</reference>
<keyword evidence="1" id="KW-0732">Signal</keyword>
<name>G0NWN3_CAEBE</name>
<proteinExistence type="predicted"/>
<keyword evidence="3" id="KW-1185">Reference proteome</keyword>
<dbReference type="Proteomes" id="UP000008068">
    <property type="component" value="Unassembled WGS sequence"/>
</dbReference>
<dbReference type="FunCoup" id="G0NWN3">
    <property type="interactions" value="142"/>
</dbReference>
<dbReference type="AlphaFoldDB" id="G0NWN3"/>
<dbReference type="HOGENOM" id="CLU_154796_0_0_1"/>
<organism evidence="3">
    <name type="scientific">Caenorhabditis brenneri</name>
    <name type="common">Nematode worm</name>
    <dbReference type="NCBI Taxonomy" id="135651"/>
    <lineage>
        <taxon>Eukaryota</taxon>
        <taxon>Metazoa</taxon>
        <taxon>Ecdysozoa</taxon>
        <taxon>Nematoda</taxon>
        <taxon>Chromadorea</taxon>
        <taxon>Rhabditida</taxon>
        <taxon>Rhabditina</taxon>
        <taxon>Rhabditomorpha</taxon>
        <taxon>Rhabditoidea</taxon>
        <taxon>Rhabditidae</taxon>
        <taxon>Peloderinae</taxon>
        <taxon>Caenorhabditis</taxon>
    </lineage>
</organism>
<protein>
    <submittedName>
        <fullName evidence="2">Uncharacterized protein</fullName>
    </submittedName>
</protein>
<evidence type="ECO:0000313" key="2">
    <source>
        <dbReference type="EMBL" id="EGT38855.1"/>
    </source>
</evidence>
<dbReference type="EMBL" id="GL379965">
    <property type="protein sequence ID" value="EGT38855.1"/>
    <property type="molecule type" value="Genomic_DNA"/>
</dbReference>
<sequence>MIRYLVVLVVVVAVYLQSVVSQEQEQYILVKLGENATIPLPVSGNYRRVVQNQNDYKDEEHLYRVCNGKNAKTCGFWENVKTKKKVASGKTQYNKNKKTLIIRGMLAGDFGTYMTGNKKKSVSVNKLIVKG</sequence>
<dbReference type="PANTHER" id="PTHR35182:SF6">
    <property type="entry name" value="SECRETED PROTEIN"/>
    <property type="match status" value="1"/>
</dbReference>
<gene>
    <name evidence="2" type="ORF">CAEBREN_12499</name>
</gene>
<evidence type="ECO:0000313" key="3">
    <source>
        <dbReference type="Proteomes" id="UP000008068"/>
    </source>
</evidence>
<accession>G0NWN3</accession>
<feature type="chain" id="PRO_5003406007" evidence="1">
    <location>
        <begin position="22"/>
        <end position="131"/>
    </location>
</feature>
<dbReference type="PANTHER" id="PTHR35182">
    <property type="entry name" value="PROTEIN CBG13762"/>
    <property type="match status" value="1"/>
</dbReference>
<dbReference type="OrthoDB" id="5781203at2759"/>
<dbReference type="OMA" id="DYKDEEH"/>
<dbReference type="InParanoid" id="G0NWN3"/>
<evidence type="ECO:0000256" key="1">
    <source>
        <dbReference type="SAM" id="SignalP"/>
    </source>
</evidence>